<evidence type="ECO:0000313" key="3">
    <source>
        <dbReference type="EMBL" id="QGU06124.1"/>
    </source>
</evidence>
<feature type="compositionally biased region" description="Acidic residues" evidence="1">
    <location>
        <begin position="58"/>
        <end position="72"/>
    </location>
</feature>
<dbReference type="RefSeq" id="WP_156229729.1">
    <property type="nucleotide sequence ID" value="NZ_CP046455.1"/>
</dbReference>
<name>A0A6B8VXQ8_9CORY</name>
<dbReference type="Proteomes" id="UP000424462">
    <property type="component" value="Chromosome"/>
</dbReference>
<dbReference type="PROSITE" id="PS51257">
    <property type="entry name" value="PROKAR_LIPOPROTEIN"/>
    <property type="match status" value="1"/>
</dbReference>
<feature type="signal peptide" evidence="2">
    <location>
        <begin position="1"/>
        <end position="24"/>
    </location>
</feature>
<reference evidence="3 4" key="1">
    <citation type="submission" date="2019-11" db="EMBL/GenBank/DDBJ databases">
        <title>Complete genome sequence of Corynebacterium kalinowskii 1959, a novel Corynebacterium species isolated from soil of a small paddock in Vilsendorf, Germany.</title>
        <authorList>
            <person name="Schaffert L."/>
            <person name="Ruwe M."/>
            <person name="Milse J."/>
            <person name="Hanuschka K."/>
            <person name="Ortseifen V."/>
            <person name="Droste J."/>
            <person name="Brandt D."/>
            <person name="Schlueter L."/>
            <person name="Kutter Y."/>
            <person name="Vinke S."/>
            <person name="Viehoefer P."/>
            <person name="Jacob L."/>
            <person name="Luebke N.-C."/>
            <person name="Schulte-Berndt E."/>
            <person name="Hain C."/>
            <person name="Linder M."/>
            <person name="Schmidt P."/>
            <person name="Wollenschlaeger L."/>
            <person name="Luttermann T."/>
            <person name="Thieme E."/>
            <person name="Hassa J."/>
            <person name="Haak M."/>
            <person name="Wittchen M."/>
            <person name="Mentz A."/>
            <person name="Persicke M."/>
            <person name="Busche T."/>
            <person name="Ruckert C."/>
        </authorList>
    </citation>
    <scope>NUCLEOTIDE SEQUENCE [LARGE SCALE GENOMIC DNA]</scope>
    <source>
        <strain evidence="3 4">2039</strain>
    </source>
</reference>
<evidence type="ECO:0000313" key="4">
    <source>
        <dbReference type="Proteomes" id="UP000424462"/>
    </source>
</evidence>
<sequence length="211" mass="21455" precursor="true">MIPIRKFTLTAFAILSLGLAGCSASTEDDSATTADTAASLSTPESETSSESTTVVTTTEEDPTPETTVEEESSPNPSIDATADAGPTLVDPARFSMDGPYVFDYATQSGETGTCLLTPDGATCTGVPAADVPDITYAPFAGQRPGAVSASMGGIHYTILEGVPPAPAQLQPGEKLVVDATTCEVSQTRDVTCVSGDTSFTVSGADRSITTG</sequence>
<dbReference type="AlphaFoldDB" id="A0A6B8VXQ8"/>
<evidence type="ECO:0000256" key="2">
    <source>
        <dbReference type="SAM" id="SignalP"/>
    </source>
</evidence>
<evidence type="ECO:0000256" key="1">
    <source>
        <dbReference type="SAM" id="MobiDB-lite"/>
    </source>
</evidence>
<accession>A0A6B8VXQ8</accession>
<gene>
    <name evidence="3" type="ORF">COCCU_00780</name>
</gene>
<keyword evidence="4" id="KW-1185">Reference proteome</keyword>
<evidence type="ECO:0008006" key="5">
    <source>
        <dbReference type="Google" id="ProtNLM"/>
    </source>
</evidence>
<proteinExistence type="predicted"/>
<protein>
    <recommendedName>
        <fullName evidence="5">Secreted protein</fullName>
    </recommendedName>
</protein>
<feature type="chain" id="PRO_5025660564" description="Secreted protein" evidence="2">
    <location>
        <begin position="25"/>
        <end position="211"/>
    </location>
</feature>
<organism evidence="3 4">
    <name type="scientific">Corynebacterium occultum</name>
    <dbReference type="NCBI Taxonomy" id="2675219"/>
    <lineage>
        <taxon>Bacteria</taxon>
        <taxon>Bacillati</taxon>
        <taxon>Actinomycetota</taxon>
        <taxon>Actinomycetes</taxon>
        <taxon>Mycobacteriales</taxon>
        <taxon>Corynebacteriaceae</taxon>
        <taxon>Corynebacterium</taxon>
    </lineage>
</organism>
<feature type="compositionally biased region" description="Low complexity" evidence="1">
    <location>
        <begin position="31"/>
        <end position="57"/>
    </location>
</feature>
<dbReference type="KEGG" id="cok:COCCU_00780"/>
<keyword evidence="2" id="KW-0732">Signal</keyword>
<dbReference type="EMBL" id="CP046455">
    <property type="protein sequence ID" value="QGU06124.1"/>
    <property type="molecule type" value="Genomic_DNA"/>
</dbReference>
<feature type="region of interest" description="Disordered" evidence="1">
    <location>
        <begin position="24"/>
        <end position="88"/>
    </location>
</feature>